<dbReference type="PANTHER" id="PTHR30001">
    <property type="entry name" value="RIBONUCLEASE"/>
    <property type="match status" value="1"/>
</dbReference>
<keyword evidence="4" id="KW-0460">Magnesium</keyword>
<protein>
    <submittedName>
        <fullName evidence="7">Ribonuclease G</fullName>
        <ecNumber evidence="7">3.1.26.-</ecNumber>
    </submittedName>
</protein>
<dbReference type="CDD" id="cd04453">
    <property type="entry name" value="S1_RNase_E"/>
    <property type="match status" value="1"/>
</dbReference>
<keyword evidence="8" id="KW-1185">Reference proteome</keyword>
<dbReference type="SUPFAM" id="SSF50249">
    <property type="entry name" value="Nucleic acid-binding proteins"/>
    <property type="match status" value="1"/>
</dbReference>
<accession>A0ABS2QG12</accession>
<feature type="domain" description="S1 motif" evidence="6">
    <location>
        <begin position="38"/>
        <end position="125"/>
    </location>
</feature>
<evidence type="ECO:0000256" key="2">
    <source>
        <dbReference type="ARBA" id="ARBA00022723"/>
    </source>
</evidence>
<reference evidence="7 8" key="1">
    <citation type="submission" date="2021-01" db="EMBL/GenBank/DDBJ databases">
        <title>Genomic Encyclopedia of Type Strains, Phase IV (KMG-IV): sequencing the most valuable type-strain genomes for metagenomic binning, comparative biology and taxonomic classification.</title>
        <authorList>
            <person name="Goeker M."/>
        </authorList>
    </citation>
    <scope>NUCLEOTIDE SEQUENCE [LARGE SCALE GENOMIC DNA]</scope>
    <source>
        <strain evidence="7 8">DSM 105482</strain>
    </source>
</reference>
<evidence type="ECO:0000313" key="8">
    <source>
        <dbReference type="Proteomes" id="UP000823486"/>
    </source>
</evidence>
<dbReference type="GO" id="GO:0016787">
    <property type="term" value="F:hydrolase activity"/>
    <property type="evidence" value="ECO:0007669"/>
    <property type="project" value="UniProtKB-KW"/>
</dbReference>
<comment type="cofactor">
    <cofactor evidence="1">
        <name>Mg(2+)</name>
        <dbReference type="ChEBI" id="CHEBI:18420"/>
    </cofactor>
</comment>
<proteinExistence type="predicted"/>
<sequence length="492" mass="54543">MKKLIVNAKGREKRFVLIKDNRVVKLEVHQPGQESMAGNIYWGTVTKVLPGMDAAFVDIGEEKQGFLHRDQLPSFQLSELKYEKKKSLPIGHFIRQGEKMPVQAVRDGNGTKGPKLTGVIELGAEKIVAMFGTNYIGVSKKMSSSDIQKYWRQIAFAQKKPGEGFIIRTSMEKAAQEEFAAELEKLRKRWDGLLSKASSMKKPGLLHKTDSFMEAVLNEALGGLDSIIIDDFPFYQSVSEGLQPMAAEVIWERGTENIFSSFNIEKEASAALKQTVMLDEGIYLIIQAAEACTVIDVNTGSYTGKSEKEATLTKANIAAAKEIAIQLRLRNIGGIVVIDFINMQEEHNKRKVIQALKEALASDEMQTHIDGFTGLGMLQLTRKKGSPSISDKLMVSCPVCSGSGRIESAETIAFRLERDLLEARRSESEAVWIEAETSVIEALAGPKNEHLPFVEELAGKKLIFTQCNSPIPAYQIRHMGSLEEIHLRIAGK</sequence>
<dbReference type="Pfam" id="PF10150">
    <property type="entry name" value="RNase_E_G"/>
    <property type="match status" value="1"/>
</dbReference>
<dbReference type="EMBL" id="JAFBFI010000004">
    <property type="protein sequence ID" value="MBM7691915.1"/>
    <property type="molecule type" value="Genomic_DNA"/>
</dbReference>
<evidence type="ECO:0000259" key="6">
    <source>
        <dbReference type="PROSITE" id="PS50126"/>
    </source>
</evidence>
<dbReference type="InterPro" id="IPR012340">
    <property type="entry name" value="NA-bd_OB-fold"/>
</dbReference>
<dbReference type="Gene3D" id="3.40.1260.20">
    <property type="entry name" value="Ribonuclease E, catalytic domain"/>
    <property type="match status" value="1"/>
</dbReference>
<evidence type="ECO:0000313" key="7">
    <source>
        <dbReference type="EMBL" id="MBM7691915.1"/>
    </source>
</evidence>
<evidence type="ECO:0000256" key="5">
    <source>
        <dbReference type="ARBA" id="ARBA00022884"/>
    </source>
</evidence>
<dbReference type="InterPro" id="IPR004659">
    <property type="entry name" value="RNase_E/G"/>
</dbReference>
<keyword evidence="2" id="KW-0479">Metal-binding</keyword>
<evidence type="ECO:0000256" key="1">
    <source>
        <dbReference type="ARBA" id="ARBA00001946"/>
    </source>
</evidence>
<organism evidence="7 8">
    <name type="scientific">Peribacillus deserti</name>
    <dbReference type="NCBI Taxonomy" id="673318"/>
    <lineage>
        <taxon>Bacteria</taxon>
        <taxon>Bacillati</taxon>
        <taxon>Bacillota</taxon>
        <taxon>Bacilli</taxon>
        <taxon>Bacillales</taxon>
        <taxon>Bacillaceae</taxon>
        <taxon>Peribacillus</taxon>
    </lineage>
</organism>
<comment type="caution">
    <text evidence="7">The sequence shown here is derived from an EMBL/GenBank/DDBJ whole genome shotgun (WGS) entry which is preliminary data.</text>
</comment>
<evidence type="ECO:0000256" key="4">
    <source>
        <dbReference type="ARBA" id="ARBA00022842"/>
    </source>
</evidence>
<keyword evidence="5" id="KW-0694">RNA-binding</keyword>
<dbReference type="Proteomes" id="UP000823486">
    <property type="component" value="Unassembled WGS sequence"/>
</dbReference>
<dbReference type="EC" id="3.1.26.-" evidence="7"/>
<gene>
    <name evidence="7" type="ORF">JOC77_001325</name>
</gene>
<dbReference type="InterPro" id="IPR019307">
    <property type="entry name" value="RNA-bd_AU-1/RNase_E/G"/>
</dbReference>
<dbReference type="PANTHER" id="PTHR30001:SF0">
    <property type="entry name" value="RIBONUCLEASE G"/>
    <property type="match status" value="1"/>
</dbReference>
<keyword evidence="3 7" id="KW-0378">Hydrolase</keyword>
<dbReference type="NCBIfam" id="TIGR00757">
    <property type="entry name" value="RNaseEG"/>
    <property type="match status" value="1"/>
</dbReference>
<evidence type="ECO:0000256" key="3">
    <source>
        <dbReference type="ARBA" id="ARBA00022801"/>
    </source>
</evidence>
<dbReference type="Gene3D" id="2.40.50.140">
    <property type="entry name" value="Nucleic acid-binding proteins"/>
    <property type="match status" value="1"/>
</dbReference>
<dbReference type="PROSITE" id="PS50126">
    <property type="entry name" value="S1"/>
    <property type="match status" value="1"/>
</dbReference>
<dbReference type="InterPro" id="IPR003029">
    <property type="entry name" value="S1_domain"/>
</dbReference>
<name>A0ABS2QG12_9BACI</name>
<dbReference type="RefSeq" id="WP_204540379.1">
    <property type="nucleotide sequence ID" value="NZ_JAFBFI010000004.1"/>
</dbReference>